<dbReference type="GO" id="GO:0005634">
    <property type="term" value="C:nucleus"/>
    <property type="evidence" value="ECO:0007669"/>
    <property type="project" value="InterPro"/>
</dbReference>
<feature type="region of interest" description="Disordered" evidence="5">
    <location>
        <begin position="41"/>
        <end position="76"/>
    </location>
</feature>
<dbReference type="PROSITE" id="PS51141">
    <property type="entry name" value="ZF_SBP"/>
    <property type="match status" value="1"/>
</dbReference>
<evidence type="ECO:0000256" key="3">
    <source>
        <dbReference type="ARBA" id="ARBA00022833"/>
    </source>
</evidence>
<evidence type="ECO:0000256" key="5">
    <source>
        <dbReference type="SAM" id="MobiDB-lite"/>
    </source>
</evidence>
<keyword evidence="1" id="KW-0479">Metal-binding</keyword>
<reference evidence="7 8" key="1">
    <citation type="submission" date="2020-10" db="EMBL/GenBank/DDBJ databases">
        <title>The Coptis chinensis genome and diversification of protoberbering-type alkaloids.</title>
        <authorList>
            <person name="Wang B."/>
            <person name="Shu S."/>
            <person name="Song C."/>
            <person name="Liu Y."/>
        </authorList>
    </citation>
    <scope>NUCLEOTIDE SEQUENCE [LARGE SCALE GENOMIC DNA]</scope>
    <source>
        <strain evidence="7">HL-2020</strain>
        <tissue evidence="7">Leaf</tissue>
    </source>
</reference>
<dbReference type="AlphaFoldDB" id="A0A835IW49"/>
<dbReference type="Proteomes" id="UP000631114">
    <property type="component" value="Unassembled WGS sequence"/>
</dbReference>
<keyword evidence="8" id="KW-1185">Reference proteome</keyword>
<name>A0A835IW49_9MAGN</name>
<organism evidence="7 8">
    <name type="scientific">Coptis chinensis</name>
    <dbReference type="NCBI Taxonomy" id="261450"/>
    <lineage>
        <taxon>Eukaryota</taxon>
        <taxon>Viridiplantae</taxon>
        <taxon>Streptophyta</taxon>
        <taxon>Embryophyta</taxon>
        <taxon>Tracheophyta</taxon>
        <taxon>Spermatophyta</taxon>
        <taxon>Magnoliopsida</taxon>
        <taxon>Ranunculales</taxon>
        <taxon>Ranunculaceae</taxon>
        <taxon>Coptidoideae</taxon>
        <taxon>Coptis</taxon>
    </lineage>
</organism>
<dbReference type="GO" id="GO:0003677">
    <property type="term" value="F:DNA binding"/>
    <property type="evidence" value="ECO:0007669"/>
    <property type="project" value="InterPro"/>
</dbReference>
<comment type="caution">
    <text evidence="7">The sequence shown here is derived from an EMBL/GenBank/DDBJ whole genome shotgun (WGS) entry which is preliminary data.</text>
</comment>
<evidence type="ECO:0000256" key="4">
    <source>
        <dbReference type="PROSITE-ProRule" id="PRU00470"/>
    </source>
</evidence>
<protein>
    <recommendedName>
        <fullName evidence="6">SBP-type domain-containing protein</fullName>
    </recommendedName>
</protein>
<feature type="domain" description="SBP-type" evidence="6">
    <location>
        <begin position="1"/>
        <end position="51"/>
    </location>
</feature>
<dbReference type="GO" id="GO:0008270">
    <property type="term" value="F:zinc ion binding"/>
    <property type="evidence" value="ECO:0007669"/>
    <property type="project" value="UniProtKB-KW"/>
</dbReference>
<dbReference type="InterPro" id="IPR044817">
    <property type="entry name" value="SBP-like"/>
</dbReference>
<dbReference type="OrthoDB" id="514967at2759"/>
<dbReference type="InterPro" id="IPR004333">
    <property type="entry name" value="SBP_dom"/>
</dbReference>
<evidence type="ECO:0000259" key="6">
    <source>
        <dbReference type="PROSITE" id="PS51141"/>
    </source>
</evidence>
<accession>A0A835IW49</accession>
<dbReference type="EMBL" id="JADFTS010000001">
    <property type="protein sequence ID" value="KAF9624333.1"/>
    <property type="molecule type" value="Genomic_DNA"/>
</dbReference>
<evidence type="ECO:0000313" key="8">
    <source>
        <dbReference type="Proteomes" id="UP000631114"/>
    </source>
</evidence>
<dbReference type="PANTHER" id="PTHR31251">
    <property type="entry name" value="SQUAMOSA PROMOTER-BINDING-LIKE PROTEIN 4"/>
    <property type="match status" value="1"/>
</dbReference>
<dbReference type="SUPFAM" id="SSF103612">
    <property type="entry name" value="SBT domain"/>
    <property type="match status" value="1"/>
</dbReference>
<evidence type="ECO:0000313" key="7">
    <source>
        <dbReference type="EMBL" id="KAF9624333.1"/>
    </source>
</evidence>
<evidence type="ECO:0000256" key="1">
    <source>
        <dbReference type="ARBA" id="ARBA00022723"/>
    </source>
</evidence>
<gene>
    <name evidence="7" type="ORF">IFM89_009616</name>
</gene>
<dbReference type="InterPro" id="IPR036893">
    <property type="entry name" value="SBP_sf"/>
</dbReference>
<keyword evidence="3" id="KW-0862">Zinc</keyword>
<feature type="region of interest" description="Disordered" evidence="5">
    <location>
        <begin position="93"/>
        <end position="119"/>
    </location>
</feature>
<proteinExistence type="predicted"/>
<dbReference type="PANTHER" id="PTHR31251:SF226">
    <property type="entry name" value="SQUAMOSA PROMOTER-BINDING-LIKE PROTEIN 6"/>
    <property type="match status" value="1"/>
</dbReference>
<evidence type="ECO:0000256" key="2">
    <source>
        <dbReference type="ARBA" id="ARBA00022771"/>
    </source>
</evidence>
<dbReference type="Gene3D" id="4.10.1100.10">
    <property type="entry name" value="Transcription factor, SBP-box domain"/>
    <property type="match status" value="1"/>
</dbReference>
<sequence length="220" mass="24875">MHSKTPRVIVNGLEQRFCQQCSRFHLLTEFDQGKRSCRRRLAGHNERRRKSQPGSLFTSRYGRLSPSFQENSSRGGGFLMDFTRQPGRDDWPIVKTGNWADGNQPTPTGKLLPHQWQGDPRKSSSYCLFSRSSDHMRKVAIGGTDLLDTRIPFGECFAGGLDSVPLSLRQINHGDLEATHPILLSIIWAMKLVAVREMPHDFGPGRVSQSMNNHFSVSLR</sequence>
<keyword evidence="2 4" id="KW-0863">Zinc-finger</keyword>
<dbReference type="Pfam" id="PF03110">
    <property type="entry name" value="SBP"/>
    <property type="match status" value="1"/>
</dbReference>
<feature type="compositionally biased region" description="Basic residues" evidence="5">
    <location>
        <begin position="41"/>
        <end position="51"/>
    </location>
</feature>